<dbReference type="SUPFAM" id="SSF53474">
    <property type="entry name" value="alpha/beta-Hydrolases"/>
    <property type="match status" value="1"/>
</dbReference>
<dbReference type="AlphaFoldDB" id="A0A3D8QSV4"/>
<dbReference type="InterPro" id="IPR002925">
    <property type="entry name" value="Dienelactn_hydro"/>
</dbReference>
<dbReference type="PANTHER" id="PTHR47668">
    <property type="entry name" value="DIENELACTONE HYDROLASE FAMILY PROTEIN (AFU_ORTHOLOGUE AFUA_6G01940)"/>
    <property type="match status" value="1"/>
</dbReference>
<dbReference type="Proteomes" id="UP000256645">
    <property type="component" value="Unassembled WGS sequence"/>
</dbReference>
<feature type="domain" description="Dienelactone hydrolase" evidence="1">
    <location>
        <begin position="36"/>
        <end position="236"/>
    </location>
</feature>
<dbReference type="PANTHER" id="PTHR47668:SF1">
    <property type="entry name" value="DIENELACTONE HYDROLASE DOMAIN-CONTAINING PROTEIN-RELATED"/>
    <property type="match status" value="1"/>
</dbReference>
<dbReference type="InterPro" id="IPR029058">
    <property type="entry name" value="AB_hydrolase_fold"/>
</dbReference>
<evidence type="ECO:0000259" key="1">
    <source>
        <dbReference type="Pfam" id="PF01738"/>
    </source>
</evidence>
<dbReference type="Pfam" id="PF01738">
    <property type="entry name" value="DLH"/>
    <property type="match status" value="1"/>
</dbReference>
<keyword evidence="3" id="KW-1185">Reference proteome</keyword>
<sequence>MQVQSKACCTRPPVTLNGGYDSYELKGKYIPYNGLKTYKTGPAGAKRGIFVVYDVFGLYIQSLKGADILGYNDEQQPDNAGEFQIFMPDFFGEHPQDLQNFPPKTPKQFKAISDFMNGYGYPPKTVPLIAPIMADIQKMHPEIESWAILGFCWGGKIASLVCQEGTLFKAAAQCHPSLLDTEDAKRVTVPMCILPSQDEVPKVIDEWFHNLIVNNPDSYLEYFDDQVHGWMTSRADFNDIHCYEEYLRGYRIIRTFFSRFL</sequence>
<accession>A0A3D8QSV4</accession>
<name>A0A3D8QSV4_9HELO</name>
<protein>
    <recommendedName>
        <fullName evidence="1">Dienelactone hydrolase domain-containing protein</fullName>
    </recommendedName>
</protein>
<proteinExistence type="predicted"/>
<dbReference type="Gene3D" id="3.40.50.1820">
    <property type="entry name" value="alpha/beta hydrolase"/>
    <property type="match status" value="1"/>
</dbReference>
<comment type="caution">
    <text evidence="2">The sequence shown here is derived from an EMBL/GenBank/DDBJ whole genome shotgun (WGS) entry which is preliminary data.</text>
</comment>
<reference evidence="2 3" key="1">
    <citation type="journal article" date="2018" name="IMA Fungus">
        <title>IMA Genome-F 9: Draft genome sequence of Annulohypoxylon stygium, Aspergillus mulundensis, Berkeleyomyces basicola (syn. Thielaviopsis basicola), Ceratocystis smalleyi, two Cercospora beticola strains, Coleophoma cylindrospora, Fusarium fracticaudum, Phialophora cf. hyalina, and Morchella septimelata.</title>
        <authorList>
            <person name="Wingfield B.D."/>
            <person name="Bills G.F."/>
            <person name="Dong Y."/>
            <person name="Huang W."/>
            <person name="Nel W.J."/>
            <person name="Swalarsk-Parry B.S."/>
            <person name="Vaghefi N."/>
            <person name="Wilken P.M."/>
            <person name="An Z."/>
            <person name="de Beer Z.W."/>
            <person name="De Vos L."/>
            <person name="Chen L."/>
            <person name="Duong T.A."/>
            <person name="Gao Y."/>
            <person name="Hammerbacher A."/>
            <person name="Kikkert J.R."/>
            <person name="Li Y."/>
            <person name="Li H."/>
            <person name="Li K."/>
            <person name="Li Q."/>
            <person name="Liu X."/>
            <person name="Ma X."/>
            <person name="Naidoo K."/>
            <person name="Pethybridge S.J."/>
            <person name="Sun J."/>
            <person name="Steenkamp E.T."/>
            <person name="van der Nest M.A."/>
            <person name="van Wyk S."/>
            <person name="Wingfield M.J."/>
            <person name="Xiong C."/>
            <person name="Yue Q."/>
            <person name="Zhang X."/>
        </authorList>
    </citation>
    <scope>NUCLEOTIDE SEQUENCE [LARGE SCALE GENOMIC DNA]</scope>
    <source>
        <strain evidence="2 3">BP6252</strain>
    </source>
</reference>
<organism evidence="2 3">
    <name type="scientific">Coleophoma cylindrospora</name>
    <dbReference type="NCBI Taxonomy" id="1849047"/>
    <lineage>
        <taxon>Eukaryota</taxon>
        <taxon>Fungi</taxon>
        <taxon>Dikarya</taxon>
        <taxon>Ascomycota</taxon>
        <taxon>Pezizomycotina</taxon>
        <taxon>Leotiomycetes</taxon>
        <taxon>Helotiales</taxon>
        <taxon>Dermateaceae</taxon>
        <taxon>Coleophoma</taxon>
    </lineage>
</organism>
<gene>
    <name evidence="2" type="ORF">BP6252_10235</name>
</gene>
<dbReference type="OrthoDB" id="2147163at2759"/>
<dbReference type="EMBL" id="PDLM01000012">
    <property type="protein sequence ID" value="RDW64584.1"/>
    <property type="molecule type" value="Genomic_DNA"/>
</dbReference>
<evidence type="ECO:0000313" key="2">
    <source>
        <dbReference type="EMBL" id="RDW64584.1"/>
    </source>
</evidence>
<evidence type="ECO:0000313" key="3">
    <source>
        <dbReference type="Proteomes" id="UP000256645"/>
    </source>
</evidence>
<dbReference type="GO" id="GO:0016787">
    <property type="term" value="F:hydrolase activity"/>
    <property type="evidence" value="ECO:0007669"/>
    <property type="project" value="InterPro"/>
</dbReference>